<keyword evidence="4" id="KW-1185">Reference proteome</keyword>
<protein>
    <recommendedName>
        <fullName evidence="2">Potassium channel domain-containing protein</fullName>
    </recommendedName>
</protein>
<feature type="transmembrane region" description="Helical" evidence="1">
    <location>
        <begin position="123"/>
        <end position="144"/>
    </location>
</feature>
<feature type="transmembrane region" description="Helical" evidence="1">
    <location>
        <begin position="90"/>
        <end position="111"/>
    </location>
</feature>
<proteinExistence type="predicted"/>
<sequence length="232" mass="25542">MIRPETVRRIAALPNAGLLLSLLALVLLYPFLEPRPEGRAAIAIWDLLILVLALRAASATGPEHRIGYLLAIPAIALHVVASFVPGPGWLQANFATQAMFHAFVCVCLLRYILRDEVMTLDELFAAAGCYVLMAFVFAYVYALVERYSPGSFAVASDTDPVLLTSWFELLYFSFTALTSVGFGDITPVNNHARSLVMIEQMVGVLYLALIISRLVALQAARVRNEKRGTRNE</sequence>
<evidence type="ECO:0000259" key="2">
    <source>
        <dbReference type="Pfam" id="PF07885"/>
    </source>
</evidence>
<dbReference type="Gene3D" id="1.10.287.70">
    <property type="match status" value="1"/>
</dbReference>
<accession>A0A091BFD0</accession>
<dbReference type="Pfam" id="PF07885">
    <property type="entry name" value="Ion_trans_2"/>
    <property type="match status" value="1"/>
</dbReference>
<feature type="transmembrane region" description="Helical" evidence="1">
    <location>
        <begin position="66"/>
        <end position="84"/>
    </location>
</feature>
<dbReference type="AlphaFoldDB" id="A0A091BFD0"/>
<feature type="domain" description="Potassium channel" evidence="2">
    <location>
        <begin position="135"/>
        <end position="215"/>
    </location>
</feature>
<comment type="caution">
    <text evidence="3">The sequence shown here is derived from an EMBL/GenBank/DDBJ whole genome shotgun (WGS) entry which is preliminary data.</text>
</comment>
<feature type="transmembrane region" description="Helical" evidence="1">
    <location>
        <begin position="195"/>
        <end position="216"/>
    </location>
</feature>
<organism evidence="3 4">
    <name type="scientific">Arenimonas composti TR7-09 = DSM 18010</name>
    <dbReference type="NCBI Taxonomy" id="1121013"/>
    <lineage>
        <taxon>Bacteria</taxon>
        <taxon>Pseudomonadati</taxon>
        <taxon>Pseudomonadota</taxon>
        <taxon>Gammaproteobacteria</taxon>
        <taxon>Lysobacterales</taxon>
        <taxon>Lysobacteraceae</taxon>
        <taxon>Arenimonas</taxon>
    </lineage>
</organism>
<keyword evidence="1" id="KW-1133">Transmembrane helix</keyword>
<dbReference type="eggNOG" id="ENOG5032T77">
    <property type="taxonomic scope" value="Bacteria"/>
</dbReference>
<feature type="transmembrane region" description="Helical" evidence="1">
    <location>
        <begin position="38"/>
        <end position="54"/>
    </location>
</feature>
<dbReference type="Proteomes" id="UP000029391">
    <property type="component" value="Unassembled WGS sequence"/>
</dbReference>
<evidence type="ECO:0000256" key="1">
    <source>
        <dbReference type="SAM" id="Phobius"/>
    </source>
</evidence>
<dbReference type="RefSeq" id="WP_051239602.1">
    <property type="nucleotide sequence ID" value="NZ_AUFF01000002.1"/>
</dbReference>
<dbReference type="STRING" id="1121013.GCA_000426365_01218"/>
<dbReference type="EMBL" id="AWXU01000006">
    <property type="protein sequence ID" value="KFN51408.1"/>
    <property type="molecule type" value="Genomic_DNA"/>
</dbReference>
<gene>
    <name evidence="3" type="ORF">P873_02775</name>
</gene>
<evidence type="ECO:0000313" key="3">
    <source>
        <dbReference type="EMBL" id="KFN51408.1"/>
    </source>
</evidence>
<dbReference type="SUPFAM" id="SSF81324">
    <property type="entry name" value="Voltage-gated potassium channels"/>
    <property type="match status" value="1"/>
</dbReference>
<evidence type="ECO:0000313" key="4">
    <source>
        <dbReference type="Proteomes" id="UP000029391"/>
    </source>
</evidence>
<dbReference type="OrthoDB" id="4837979at2"/>
<keyword evidence="1" id="KW-0472">Membrane</keyword>
<name>A0A091BFD0_9GAMM</name>
<feature type="transmembrane region" description="Helical" evidence="1">
    <location>
        <begin position="12"/>
        <end position="32"/>
    </location>
</feature>
<dbReference type="InterPro" id="IPR013099">
    <property type="entry name" value="K_chnl_dom"/>
</dbReference>
<reference evidence="3 4" key="1">
    <citation type="submission" date="2013-09" db="EMBL/GenBank/DDBJ databases">
        <title>Genome sequencing of Arenimonas composti.</title>
        <authorList>
            <person name="Chen F."/>
            <person name="Wang G."/>
        </authorList>
    </citation>
    <scope>NUCLEOTIDE SEQUENCE [LARGE SCALE GENOMIC DNA]</scope>
    <source>
        <strain evidence="3 4">TR7-09</strain>
    </source>
</reference>
<keyword evidence="1" id="KW-0812">Transmembrane</keyword>